<dbReference type="InterPro" id="IPR008207">
    <property type="entry name" value="Sig_transdc_His_kin_Hpt_dom"/>
</dbReference>
<feature type="domain" description="HPt" evidence="3">
    <location>
        <begin position="106"/>
        <end position="211"/>
    </location>
</feature>
<dbReference type="PANTHER" id="PTHR28242">
    <property type="entry name" value="PHOSPHORELAY INTERMEDIATE PROTEIN YPD1"/>
    <property type="match status" value="1"/>
</dbReference>
<dbReference type="Proteomes" id="UP001497453">
    <property type="component" value="Chromosome 10"/>
</dbReference>
<sequence>MSVRASSAVPPSTRSSRAPEPAAAATRHRSLSPPLEKERPVNGKLVDDVKRVDPLRPVSSSKPPLSPLPVKEPDGIPAVVDEEEGSPETIDEETFNQIVELDEDDTHDFSHGMVTAYFTQARNTFDEMEQAYKDKNLDKLSSLGHFLKGSSAALGVTKVQASCERMQHYGKRWDEEAGVALTDDVAFEKIEPLLMKVKGEYGSAEKWLKNWYSERGIEEETEED</sequence>
<dbReference type="SMART" id="SM00073">
    <property type="entry name" value="HPT"/>
    <property type="match status" value="1"/>
</dbReference>
<feature type="modified residue" description="Phosphohistidine" evidence="1">
    <location>
        <position position="145"/>
    </location>
</feature>
<name>A0ABP1CRD0_9APHY</name>
<organism evidence="4 5">
    <name type="scientific">Somion occarium</name>
    <dbReference type="NCBI Taxonomy" id="3059160"/>
    <lineage>
        <taxon>Eukaryota</taxon>
        <taxon>Fungi</taxon>
        <taxon>Dikarya</taxon>
        <taxon>Basidiomycota</taxon>
        <taxon>Agaricomycotina</taxon>
        <taxon>Agaricomycetes</taxon>
        <taxon>Polyporales</taxon>
        <taxon>Cerrenaceae</taxon>
        <taxon>Somion</taxon>
    </lineage>
</organism>
<dbReference type="InterPro" id="IPR036641">
    <property type="entry name" value="HPT_dom_sf"/>
</dbReference>
<evidence type="ECO:0000256" key="2">
    <source>
        <dbReference type="SAM" id="MobiDB-lite"/>
    </source>
</evidence>
<feature type="compositionally biased region" description="Acidic residues" evidence="2">
    <location>
        <begin position="80"/>
        <end position="90"/>
    </location>
</feature>
<reference evidence="5" key="1">
    <citation type="submission" date="2024-04" db="EMBL/GenBank/DDBJ databases">
        <authorList>
            <person name="Shaw F."/>
            <person name="Minotto A."/>
        </authorList>
    </citation>
    <scope>NUCLEOTIDE SEQUENCE [LARGE SCALE GENOMIC DNA]</scope>
</reference>
<evidence type="ECO:0000313" key="4">
    <source>
        <dbReference type="EMBL" id="CAL1698240.1"/>
    </source>
</evidence>
<feature type="compositionally biased region" description="Basic and acidic residues" evidence="2">
    <location>
        <begin position="35"/>
        <end position="54"/>
    </location>
</feature>
<evidence type="ECO:0000256" key="1">
    <source>
        <dbReference type="PROSITE-ProRule" id="PRU00110"/>
    </source>
</evidence>
<keyword evidence="5" id="KW-1185">Reference proteome</keyword>
<dbReference type="Pfam" id="PF01627">
    <property type="entry name" value="Hpt"/>
    <property type="match status" value="1"/>
</dbReference>
<feature type="region of interest" description="Disordered" evidence="2">
    <location>
        <begin position="1"/>
        <end position="90"/>
    </location>
</feature>
<dbReference type="PROSITE" id="PS50894">
    <property type="entry name" value="HPT"/>
    <property type="match status" value="1"/>
</dbReference>
<dbReference type="PANTHER" id="PTHR28242:SF52">
    <property type="entry name" value="PHOSPHORELAY INTERMEDIATE PROTEIN YPD1"/>
    <property type="match status" value="1"/>
</dbReference>
<dbReference type="Gene3D" id="1.20.120.160">
    <property type="entry name" value="HPT domain"/>
    <property type="match status" value="1"/>
</dbReference>
<dbReference type="SUPFAM" id="SSF47226">
    <property type="entry name" value="Histidine-containing phosphotransfer domain, HPT domain"/>
    <property type="match status" value="1"/>
</dbReference>
<dbReference type="CDD" id="cd00088">
    <property type="entry name" value="HPT"/>
    <property type="match status" value="1"/>
</dbReference>
<evidence type="ECO:0000259" key="3">
    <source>
        <dbReference type="PROSITE" id="PS50894"/>
    </source>
</evidence>
<accession>A0ABP1CRD0</accession>
<protein>
    <recommendedName>
        <fullName evidence="3">HPt domain-containing protein</fullName>
    </recommendedName>
</protein>
<dbReference type="InterPro" id="IPR045871">
    <property type="entry name" value="AHP1-5/YPD1"/>
</dbReference>
<gene>
    <name evidence="4" type="ORF">GFSPODELE1_LOCUS2063</name>
</gene>
<feature type="compositionally biased region" description="Low complexity" evidence="2">
    <location>
        <begin position="10"/>
        <end position="25"/>
    </location>
</feature>
<keyword evidence="1" id="KW-0597">Phosphoprotein</keyword>
<dbReference type="EMBL" id="OZ037953">
    <property type="protein sequence ID" value="CAL1698240.1"/>
    <property type="molecule type" value="Genomic_DNA"/>
</dbReference>
<evidence type="ECO:0000313" key="5">
    <source>
        <dbReference type="Proteomes" id="UP001497453"/>
    </source>
</evidence>
<proteinExistence type="predicted"/>